<organism evidence="11 12">
    <name type="scientific">Tilletia horrida</name>
    <dbReference type="NCBI Taxonomy" id="155126"/>
    <lineage>
        <taxon>Eukaryota</taxon>
        <taxon>Fungi</taxon>
        <taxon>Dikarya</taxon>
        <taxon>Basidiomycota</taxon>
        <taxon>Ustilaginomycotina</taxon>
        <taxon>Exobasidiomycetes</taxon>
        <taxon>Tilletiales</taxon>
        <taxon>Tilletiaceae</taxon>
        <taxon>Tilletia</taxon>
    </lineage>
</organism>
<feature type="region of interest" description="Disordered" evidence="9">
    <location>
        <begin position="1097"/>
        <end position="1127"/>
    </location>
</feature>
<evidence type="ECO:0000256" key="4">
    <source>
        <dbReference type="ARBA" id="ARBA00023125"/>
    </source>
</evidence>
<protein>
    <recommendedName>
        <fullName evidence="10">HSF-type DNA-binding domain-containing protein</fullName>
    </recommendedName>
</protein>
<dbReference type="SMART" id="SM00415">
    <property type="entry name" value="HSF"/>
    <property type="match status" value="1"/>
</dbReference>
<comment type="similarity">
    <text evidence="2 8">Belongs to the HSF family.</text>
</comment>
<feature type="compositionally biased region" description="Low complexity" evidence="9">
    <location>
        <begin position="837"/>
        <end position="855"/>
    </location>
</feature>
<feature type="region of interest" description="Disordered" evidence="9">
    <location>
        <begin position="61"/>
        <end position="103"/>
    </location>
</feature>
<dbReference type="InterPro" id="IPR000232">
    <property type="entry name" value="HSF_DNA-bd"/>
</dbReference>
<keyword evidence="12" id="KW-1185">Reference proteome</keyword>
<keyword evidence="3" id="KW-0805">Transcription regulation</keyword>
<dbReference type="Gene3D" id="1.10.10.10">
    <property type="entry name" value="Winged helix-like DNA-binding domain superfamily/Winged helix DNA-binding domain"/>
    <property type="match status" value="1"/>
</dbReference>
<feature type="compositionally biased region" description="Polar residues" evidence="9">
    <location>
        <begin position="726"/>
        <end position="739"/>
    </location>
</feature>
<proteinExistence type="inferred from homology"/>
<dbReference type="GO" id="GO:0003700">
    <property type="term" value="F:DNA-binding transcription factor activity"/>
    <property type="evidence" value="ECO:0007669"/>
    <property type="project" value="InterPro"/>
</dbReference>
<feature type="region of interest" description="Disordered" evidence="9">
    <location>
        <begin position="134"/>
        <end position="189"/>
    </location>
</feature>
<dbReference type="EMBL" id="JAPDMQ010000123">
    <property type="protein sequence ID" value="KAK0534105.1"/>
    <property type="molecule type" value="Genomic_DNA"/>
</dbReference>
<feature type="region of interest" description="Disordered" evidence="9">
    <location>
        <begin position="284"/>
        <end position="306"/>
    </location>
</feature>
<feature type="compositionally biased region" description="Polar residues" evidence="9">
    <location>
        <begin position="450"/>
        <end position="459"/>
    </location>
</feature>
<dbReference type="InterPro" id="IPR036388">
    <property type="entry name" value="WH-like_DNA-bd_sf"/>
</dbReference>
<feature type="region of interest" description="Disordered" evidence="9">
    <location>
        <begin position="478"/>
        <end position="497"/>
    </location>
</feature>
<accession>A0AAN6GFC9</accession>
<evidence type="ECO:0000256" key="2">
    <source>
        <dbReference type="ARBA" id="ARBA00006403"/>
    </source>
</evidence>
<evidence type="ECO:0000256" key="9">
    <source>
        <dbReference type="SAM" id="MobiDB-lite"/>
    </source>
</evidence>
<dbReference type="Proteomes" id="UP001176521">
    <property type="component" value="Unassembled WGS sequence"/>
</dbReference>
<dbReference type="PRINTS" id="PR00056">
    <property type="entry name" value="HSFDOMAIN"/>
</dbReference>
<keyword evidence="5" id="KW-0804">Transcription</keyword>
<feature type="region of interest" description="Disordered" evidence="9">
    <location>
        <begin position="318"/>
        <end position="375"/>
    </location>
</feature>
<feature type="region of interest" description="Disordered" evidence="9">
    <location>
        <begin position="388"/>
        <end position="413"/>
    </location>
</feature>
<keyword evidence="6" id="KW-0539">Nucleus</keyword>
<keyword evidence="4" id="KW-0238">DNA-binding</keyword>
<feature type="compositionally biased region" description="Polar residues" evidence="9">
    <location>
        <begin position="1184"/>
        <end position="1196"/>
    </location>
</feature>
<feature type="compositionally biased region" description="Low complexity" evidence="9">
    <location>
        <begin position="1223"/>
        <end position="1238"/>
    </location>
</feature>
<dbReference type="PANTHER" id="PTHR10015:SF427">
    <property type="entry name" value="HEAT SHOCK FACTOR PROTEIN"/>
    <property type="match status" value="1"/>
</dbReference>
<gene>
    <name evidence="11" type="ORF">OC842_002746</name>
</gene>
<feature type="compositionally biased region" description="Low complexity" evidence="9">
    <location>
        <begin position="325"/>
        <end position="340"/>
    </location>
</feature>
<dbReference type="SUPFAM" id="SSF46785">
    <property type="entry name" value="Winged helix' DNA-binding domain"/>
    <property type="match status" value="1"/>
</dbReference>
<name>A0AAN6GFC9_9BASI</name>
<feature type="domain" description="HSF-type DNA-binding" evidence="10">
    <location>
        <begin position="498"/>
        <end position="609"/>
    </location>
</feature>
<evidence type="ECO:0000256" key="8">
    <source>
        <dbReference type="RuleBase" id="RU004020"/>
    </source>
</evidence>
<feature type="compositionally biased region" description="Polar residues" evidence="9">
    <location>
        <begin position="746"/>
        <end position="769"/>
    </location>
</feature>
<evidence type="ECO:0000313" key="11">
    <source>
        <dbReference type="EMBL" id="KAK0534105.1"/>
    </source>
</evidence>
<sequence>MLAMDSSEHPPLAGPSAWHPNSVHPGAQMDSHTYTPIVWSADPDGPTVLTTPSPITLRPTFFTPLPQPGGSHEQQQQQQDAFLGPTSHASKAASVGSNGEMPPPPMRVKMETIQPDEAAHALVNPMHAQLHAALQQQFHHQHQHQQQQQQLLLSHHQAESQQRDQHHHTHASSLIPQPHLQPGLNHPIPSPIFHPGAFGGVPMNNMSMDHSGAFTLETNALGGPFDPTQQQPRNWNTLPSPTTGGAVTPITSIIMTAQNMSMPSDDLSRPGTSAMSIAPSIGLQHEPSSATQPAQQQHQQQQLGTAWMQGSQGLAIDTSNGLSLASRPGADAAASSSGSRRSPEDSDKPTDDVNSPFAHNCDHRRQATAPSGSSSSSLLSAAYAAVPPSTASSSSHQQEYMAETRLRTSPSGNASIGMGMGGISLAMGIGLANSLSGQHATLRRPHTAAPQGSSNNNGRSGVKNGQLFFQQKHPFSTAADADGLGAGSVGDREKERKQSSRFVQKLYTMVHDPDCQHLISWNSGGTSVVIVNFDEFAKDVLGKHFKHSNFSSFIRQLNMYGFYKVNKIPRGSRQSTGTGPGAPDGQIWEFSHPKFQRNRPDLLEEIKRRAIDSDAARMEGKGDAPMSAHAQANAYLSSQVKELTGKVDALNVGNAELRNINSQLRDALQSSLALLRQHCGGDLPEGVAQHEKLLVEPPMLEVNDGEGDAASGTAAAGGAVTGQDANSANGTQPANSSGPQLPMPPSSNFVTSPGWSLRARTNTANSQMSICRPGTANGAGPSSSSSSGRGRSRGGGGGGGGCEQDSPVSASASMTALPLRDSQGTITPFPRPSVLESGPPISSSGPISSSVAAVSRSETNGTMSVDAPGTSVFSTTSRSTVTVDGLDSYDGSRAGTGLSSTADSTTSLFSTGAGGVISTSHPFSFAPPFTPSHSDGIAPSICSAPPSELMTHSFITGNASVDSLQQLQPSKQQRMMHGSSHSNSNSNTNSSGSCNLPSTVVGLPPPRSSSLMAKFDASAAAAMAAAAASAAAGGGHSAGHGSDDGSSGVSVAAALQAAAAAVGAGEGNASTTSTAASLLSNGSSSQLGMTMNDRVGGVASASASGHSSSANQSLLSPSASSLAPSSLLPGGPASGLSAFTAADSSSTRSSLLSFGPGSGGGAMGGSNGNATMSSFGTGPGTGAGSSMVTSSDTGSLPSPPLRGQFGPAFTFEGNGMGQGLHGYPQAQQHHQMHYYQPAPKHHYQHQQQQQQQQPPQQQQQQQQQQFQHANPLAHAGSMATKRKMPS</sequence>
<feature type="region of interest" description="Disordered" evidence="9">
    <location>
        <begin position="437"/>
        <end position="463"/>
    </location>
</feature>
<evidence type="ECO:0000313" key="12">
    <source>
        <dbReference type="Proteomes" id="UP001176521"/>
    </source>
</evidence>
<comment type="subcellular location">
    <subcellularLocation>
        <location evidence="1">Nucleus</location>
    </subcellularLocation>
</comment>
<evidence type="ECO:0000259" key="10">
    <source>
        <dbReference type="SMART" id="SM00415"/>
    </source>
</evidence>
<dbReference type="GO" id="GO:0043565">
    <property type="term" value="F:sequence-specific DNA binding"/>
    <property type="evidence" value="ECO:0007669"/>
    <property type="project" value="InterPro"/>
</dbReference>
<evidence type="ECO:0000256" key="6">
    <source>
        <dbReference type="ARBA" id="ARBA00023242"/>
    </source>
</evidence>
<feature type="compositionally biased region" description="Low complexity" evidence="9">
    <location>
        <begin position="134"/>
        <end position="155"/>
    </location>
</feature>
<feature type="region of interest" description="Disordered" evidence="9">
    <location>
        <begin position="1"/>
        <end position="29"/>
    </location>
</feature>
<dbReference type="Pfam" id="PF00447">
    <property type="entry name" value="HSF_DNA-bind"/>
    <property type="match status" value="1"/>
</dbReference>
<dbReference type="InterPro" id="IPR036390">
    <property type="entry name" value="WH_DNA-bd_sf"/>
</dbReference>
<comment type="caution">
    <text evidence="11">The sequence shown here is derived from an EMBL/GenBank/DDBJ whole genome shotgun (WGS) entry which is preliminary data.</text>
</comment>
<feature type="compositionally biased region" description="Low complexity" evidence="9">
    <location>
        <begin position="1245"/>
        <end position="1268"/>
    </location>
</feature>
<feature type="compositionally biased region" description="Gly residues" evidence="9">
    <location>
        <begin position="793"/>
        <end position="802"/>
    </location>
</feature>
<evidence type="ECO:0000256" key="3">
    <source>
        <dbReference type="ARBA" id="ARBA00023015"/>
    </source>
</evidence>
<feature type="region of interest" description="Disordered" evidence="9">
    <location>
        <begin position="1162"/>
        <end position="1286"/>
    </location>
</feature>
<dbReference type="PANTHER" id="PTHR10015">
    <property type="entry name" value="HEAT SHOCK TRANSCRIPTION FACTOR"/>
    <property type="match status" value="1"/>
</dbReference>
<evidence type="ECO:0000256" key="7">
    <source>
        <dbReference type="ARBA" id="ARBA00062171"/>
    </source>
</evidence>
<evidence type="ECO:0000256" key="1">
    <source>
        <dbReference type="ARBA" id="ARBA00004123"/>
    </source>
</evidence>
<feature type="region of interest" description="Disordered" evidence="9">
    <location>
        <begin position="701"/>
        <end position="855"/>
    </location>
</feature>
<feature type="region of interest" description="Disordered" evidence="9">
    <location>
        <begin position="967"/>
        <end position="1002"/>
    </location>
</feature>
<evidence type="ECO:0000256" key="5">
    <source>
        <dbReference type="ARBA" id="ARBA00023163"/>
    </source>
</evidence>
<dbReference type="FunFam" id="1.10.10.10:FF:000027">
    <property type="entry name" value="Heat shock transcription factor 1"/>
    <property type="match status" value="1"/>
</dbReference>
<reference evidence="11" key="1">
    <citation type="journal article" date="2023" name="PhytoFront">
        <title>Draft Genome Resources of Seven Strains of Tilletia horrida, Causal Agent of Kernel Smut of Rice.</title>
        <authorList>
            <person name="Khanal S."/>
            <person name="Antony Babu S."/>
            <person name="Zhou X.G."/>
        </authorList>
    </citation>
    <scope>NUCLEOTIDE SEQUENCE</scope>
    <source>
        <strain evidence="11">TX3</strain>
    </source>
</reference>
<dbReference type="GO" id="GO:0005634">
    <property type="term" value="C:nucleus"/>
    <property type="evidence" value="ECO:0007669"/>
    <property type="project" value="UniProtKB-SubCell"/>
</dbReference>
<feature type="compositionally biased region" description="Low complexity" evidence="9">
    <location>
        <begin position="708"/>
        <end position="725"/>
    </location>
</feature>
<feature type="compositionally biased region" description="Basic and acidic residues" evidence="9">
    <location>
        <begin position="341"/>
        <end position="351"/>
    </location>
</feature>
<comment type="subunit">
    <text evidence="7">Homotrimer. Homotrimerization increases the affinity of HSF1 to DNA. Interacts with transcriptional coregulator SSA1 on chromatin.</text>
</comment>
<feature type="compositionally biased region" description="Low complexity" evidence="9">
    <location>
        <begin position="979"/>
        <end position="995"/>
    </location>
</feature>
<feature type="compositionally biased region" description="Low complexity" evidence="9">
    <location>
        <begin position="292"/>
        <end position="302"/>
    </location>
</feature>